<evidence type="ECO:0000313" key="4">
    <source>
        <dbReference type="Proteomes" id="UP000441208"/>
    </source>
</evidence>
<accession>A0A6A3T5Z5</accession>
<evidence type="ECO:0000313" key="3">
    <source>
        <dbReference type="EMBL" id="KAE9124611.1"/>
    </source>
</evidence>
<gene>
    <name evidence="3" type="ORF">PF007_g6653</name>
</gene>
<feature type="region of interest" description="Disordered" evidence="1">
    <location>
        <begin position="20"/>
        <end position="53"/>
    </location>
</feature>
<keyword evidence="2" id="KW-0812">Transmembrane</keyword>
<keyword evidence="2" id="KW-1133">Transmembrane helix</keyword>
<dbReference type="EMBL" id="QXFZ01000252">
    <property type="protein sequence ID" value="KAE9124611.1"/>
    <property type="molecule type" value="Genomic_DNA"/>
</dbReference>
<organism evidence="3 4">
    <name type="scientific">Phytophthora fragariae</name>
    <dbReference type="NCBI Taxonomy" id="53985"/>
    <lineage>
        <taxon>Eukaryota</taxon>
        <taxon>Sar</taxon>
        <taxon>Stramenopiles</taxon>
        <taxon>Oomycota</taxon>
        <taxon>Peronosporomycetes</taxon>
        <taxon>Peronosporales</taxon>
        <taxon>Peronosporaceae</taxon>
        <taxon>Phytophthora</taxon>
    </lineage>
</organism>
<comment type="caution">
    <text evidence="3">The sequence shown here is derived from an EMBL/GenBank/DDBJ whole genome shotgun (WGS) entry which is preliminary data.</text>
</comment>
<dbReference type="AlphaFoldDB" id="A0A6A3T5Z5"/>
<dbReference type="Proteomes" id="UP000441208">
    <property type="component" value="Unassembled WGS sequence"/>
</dbReference>
<proteinExistence type="predicted"/>
<feature type="transmembrane region" description="Helical" evidence="2">
    <location>
        <begin position="62"/>
        <end position="81"/>
    </location>
</feature>
<protein>
    <submittedName>
        <fullName evidence="3">Uncharacterized protein</fullName>
    </submittedName>
</protein>
<evidence type="ECO:0000256" key="1">
    <source>
        <dbReference type="SAM" id="MobiDB-lite"/>
    </source>
</evidence>
<keyword evidence="2" id="KW-0472">Membrane</keyword>
<feature type="compositionally biased region" description="Low complexity" evidence="1">
    <location>
        <begin position="27"/>
        <end position="47"/>
    </location>
</feature>
<reference evidence="3 4" key="1">
    <citation type="submission" date="2018-08" db="EMBL/GenBank/DDBJ databases">
        <title>Genomic investigation of the strawberry pathogen Phytophthora fragariae indicates pathogenicity is determined by transcriptional variation in three key races.</title>
        <authorList>
            <person name="Adams T.M."/>
            <person name="Armitage A.D."/>
            <person name="Sobczyk M.K."/>
            <person name="Bates H.J."/>
            <person name="Dunwell J.M."/>
            <person name="Nellist C.F."/>
            <person name="Harrison R.J."/>
        </authorList>
    </citation>
    <scope>NUCLEOTIDE SEQUENCE [LARGE SCALE GENOMIC DNA]</scope>
    <source>
        <strain evidence="3 4">NOV-71</strain>
    </source>
</reference>
<sequence length="90" mass="9830">MQRPRNLVLPADLTRYEDDLEADLIGDTDTSSSDSPSPRKPSSPSKTVGNSRFMSTTKRRTVFWSILLVGLATGVVLEAYMPNFGACHVG</sequence>
<name>A0A6A3T5Z5_9STRA</name>
<evidence type="ECO:0000256" key="2">
    <source>
        <dbReference type="SAM" id="Phobius"/>
    </source>
</evidence>